<evidence type="ECO:0000256" key="4">
    <source>
        <dbReference type="PROSITE-ProRule" id="PRU00723"/>
    </source>
</evidence>
<gene>
    <name evidence="7" type="ORF">Ctob_014838</name>
</gene>
<keyword evidence="2 4" id="KW-0863">Zinc-finger</keyword>
<keyword evidence="8" id="KW-1185">Reference proteome</keyword>
<evidence type="ECO:0000256" key="1">
    <source>
        <dbReference type="ARBA" id="ARBA00022723"/>
    </source>
</evidence>
<evidence type="ECO:0000256" key="3">
    <source>
        <dbReference type="ARBA" id="ARBA00022833"/>
    </source>
</evidence>
<feature type="compositionally biased region" description="Low complexity" evidence="5">
    <location>
        <begin position="390"/>
        <end position="402"/>
    </location>
</feature>
<dbReference type="InterPro" id="IPR036047">
    <property type="entry name" value="F-box-like_dom_sf"/>
</dbReference>
<evidence type="ECO:0000313" key="8">
    <source>
        <dbReference type="Proteomes" id="UP000037460"/>
    </source>
</evidence>
<feature type="compositionally biased region" description="Basic and acidic residues" evidence="5">
    <location>
        <begin position="35"/>
        <end position="65"/>
    </location>
</feature>
<dbReference type="SUPFAM" id="SSF81383">
    <property type="entry name" value="F-box domain"/>
    <property type="match status" value="1"/>
</dbReference>
<protein>
    <recommendedName>
        <fullName evidence="6">C3H1-type domain-containing protein</fullName>
    </recommendedName>
</protein>
<dbReference type="AlphaFoldDB" id="A0A0M0K9Y5"/>
<dbReference type="SMART" id="SM00356">
    <property type="entry name" value="ZnF_C3H1"/>
    <property type="match status" value="1"/>
</dbReference>
<dbReference type="Proteomes" id="UP000037460">
    <property type="component" value="Unassembled WGS sequence"/>
</dbReference>
<dbReference type="InterPro" id="IPR036855">
    <property type="entry name" value="Znf_CCCH_sf"/>
</dbReference>
<dbReference type="Pfam" id="PF12937">
    <property type="entry name" value="F-box-like"/>
    <property type="match status" value="1"/>
</dbReference>
<dbReference type="InterPro" id="IPR000571">
    <property type="entry name" value="Znf_CCCH"/>
</dbReference>
<dbReference type="PROSITE" id="PS50103">
    <property type="entry name" value="ZF_C3H1"/>
    <property type="match status" value="1"/>
</dbReference>
<dbReference type="OrthoDB" id="411372at2759"/>
<dbReference type="EMBL" id="JWZX01000795">
    <property type="protein sequence ID" value="KOO35656.1"/>
    <property type="molecule type" value="Genomic_DNA"/>
</dbReference>
<organism evidence="7 8">
    <name type="scientific">Chrysochromulina tobinii</name>
    <dbReference type="NCBI Taxonomy" id="1460289"/>
    <lineage>
        <taxon>Eukaryota</taxon>
        <taxon>Haptista</taxon>
        <taxon>Haptophyta</taxon>
        <taxon>Prymnesiophyceae</taxon>
        <taxon>Prymnesiales</taxon>
        <taxon>Chrysochromulinaceae</taxon>
        <taxon>Chrysochromulina</taxon>
    </lineage>
</organism>
<keyword evidence="3 4" id="KW-0862">Zinc</keyword>
<feature type="zinc finger region" description="C3H1-type" evidence="4">
    <location>
        <begin position="131"/>
        <end position="158"/>
    </location>
</feature>
<feature type="compositionally biased region" description="Basic residues" evidence="5">
    <location>
        <begin position="437"/>
        <end position="447"/>
    </location>
</feature>
<name>A0A0M0K9Y5_9EUKA</name>
<dbReference type="InterPro" id="IPR001810">
    <property type="entry name" value="F-box_dom"/>
</dbReference>
<proteinExistence type="predicted"/>
<dbReference type="Pfam" id="PF16131">
    <property type="entry name" value="Torus"/>
    <property type="match status" value="1"/>
</dbReference>
<evidence type="ECO:0000256" key="5">
    <source>
        <dbReference type="SAM" id="MobiDB-lite"/>
    </source>
</evidence>
<comment type="caution">
    <text evidence="7">The sequence shown here is derived from an EMBL/GenBank/DDBJ whole genome shotgun (WGS) entry which is preliminary data.</text>
</comment>
<sequence length="447" mass="47509">MTSWKSHHGHLGNVAPLEDDAKDLSWKPGGSGADAKARAKELRKYAEQRGMLREIEREKTKEKKTQASPRASETAAVATARMAEHEAEMLEQKKKRDAKDAKAVAFQRRVEEAVEQDGTPFVDDGRSDSASEERPICSFFAQGKCARGARCKFRHEAPAEVKVSLPASATAVGVLDEMPSDAWLHVLPYLSIAGICSVACTSTSLAAIAATPSLWIETRLRTFGGTLPGAGADGARGAAGAGNRSAAHEGRDEGRAARLECCRSEGALLGWARAADEAPTEILLPGVMTSVALAGRLAMSTHEGGKEGSMVRLWEVRNGRKLACRTLKHPPSCCDAAMLSQRGSQYVRRACAVVGDVAGQLLVLDLEVELDDPSQRRPFTPRATISGAEAEMAAAADAAAGGAEDEGESEETPRSAGKERPQKKKKPRIVTKGGGYKAKRGGTNRTG</sequence>
<evidence type="ECO:0000259" key="6">
    <source>
        <dbReference type="PROSITE" id="PS50103"/>
    </source>
</evidence>
<keyword evidence="1 4" id="KW-0479">Metal-binding</keyword>
<evidence type="ECO:0000256" key="2">
    <source>
        <dbReference type="ARBA" id="ARBA00022771"/>
    </source>
</evidence>
<dbReference type="InterPro" id="IPR032297">
    <property type="entry name" value="Torus"/>
</dbReference>
<feature type="region of interest" description="Disordered" evidence="5">
    <location>
        <begin position="1"/>
        <end position="75"/>
    </location>
</feature>
<reference evidence="8" key="1">
    <citation type="journal article" date="2015" name="PLoS Genet.">
        <title>Genome Sequence and Transcriptome Analyses of Chrysochromulina tobin: Metabolic Tools for Enhanced Algal Fitness in the Prominent Order Prymnesiales (Haptophyceae).</title>
        <authorList>
            <person name="Hovde B.T."/>
            <person name="Deodato C.R."/>
            <person name="Hunsperger H.M."/>
            <person name="Ryken S.A."/>
            <person name="Yost W."/>
            <person name="Jha R.K."/>
            <person name="Patterson J."/>
            <person name="Monnat R.J. Jr."/>
            <person name="Barlow S.B."/>
            <person name="Starkenburg S.R."/>
            <person name="Cattolico R.A."/>
        </authorList>
    </citation>
    <scope>NUCLEOTIDE SEQUENCE</scope>
    <source>
        <strain evidence="8">CCMP291</strain>
    </source>
</reference>
<feature type="domain" description="C3H1-type" evidence="6">
    <location>
        <begin position="131"/>
        <end position="158"/>
    </location>
</feature>
<accession>A0A0M0K9Y5</accession>
<dbReference type="Gene3D" id="4.10.1000.10">
    <property type="entry name" value="Zinc finger, CCCH-type"/>
    <property type="match status" value="1"/>
</dbReference>
<feature type="compositionally biased region" description="Basic residues" evidence="5">
    <location>
        <begin position="1"/>
        <end position="10"/>
    </location>
</feature>
<dbReference type="SUPFAM" id="SSF90229">
    <property type="entry name" value="CCCH zinc finger"/>
    <property type="match status" value="1"/>
</dbReference>
<evidence type="ECO:0000313" key="7">
    <source>
        <dbReference type="EMBL" id="KOO35656.1"/>
    </source>
</evidence>
<feature type="compositionally biased region" description="Basic and acidic residues" evidence="5">
    <location>
        <begin position="411"/>
        <end position="420"/>
    </location>
</feature>
<feature type="region of interest" description="Disordered" evidence="5">
    <location>
        <begin position="390"/>
        <end position="447"/>
    </location>
</feature>
<dbReference type="GO" id="GO:0008270">
    <property type="term" value="F:zinc ion binding"/>
    <property type="evidence" value="ECO:0007669"/>
    <property type="project" value="UniProtKB-KW"/>
</dbReference>